<proteinExistence type="predicted"/>
<comment type="caution">
    <text evidence="1">The sequence shown here is derived from an EMBL/GenBank/DDBJ whole genome shotgun (WGS) entry which is preliminary data.</text>
</comment>
<reference evidence="1" key="1">
    <citation type="submission" date="2020-05" db="EMBL/GenBank/DDBJ databases">
        <title>Large-scale comparative analyses of tick genomes elucidate their genetic diversity and vector capacities.</title>
        <authorList>
            <person name="Jia N."/>
            <person name="Wang J."/>
            <person name="Shi W."/>
            <person name="Du L."/>
            <person name="Sun Y."/>
            <person name="Zhan W."/>
            <person name="Jiang J."/>
            <person name="Wang Q."/>
            <person name="Zhang B."/>
            <person name="Ji P."/>
            <person name="Sakyi L.B."/>
            <person name="Cui X."/>
            <person name="Yuan T."/>
            <person name="Jiang B."/>
            <person name="Yang W."/>
            <person name="Lam T.T.-Y."/>
            <person name="Chang Q."/>
            <person name="Ding S."/>
            <person name="Wang X."/>
            <person name="Zhu J."/>
            <person name="Ruan X."/>
            <person name="Zhao L."/>
            <person name="Wei J."/>
            <person name="Que T."/>
            <person name="Du C."/>
            <person name="Cheng J."/>
            <person name="Dai P."/>
            <person name="Han X."/>
            <person name="Huang E."/>
            <person name="Gao Y."/>
            <person name="Liu J."/>
            <person name="Shao H."/>
            <person name="Ye R."/>
            <person name="Li L."/>
            <person name="Wei W."/>
            <person name="Wang X."/>
            <person name="Wang C."/>
            <person name="Yang T."/>
            <person name="Huo Q."/>
            <person name="Li W."/>
            <person name="Guo W."/>
            <person name="Chen H."/>
            <person name="Zhou L."/>
            <person name="Ni X."/>
            <person name="Tian J."/>
            <person name="Zhou Y."/>
            <person name="Sheng Y."/>
            <person name="Liu T."/>
            <person name="Pan Y."/>
            <person name="Xia L."/>
            <person name="Li J."/>
            <person name="Zhao F."/>
            <person name="Cao W."/>
        </authorList>
    </citation>
    <scope>NUCLEOTIDE SEQUENCE</scope>
    <source>
        <strain evidence="1">Hyas-2018</strain>
    </source>
</reference>
<gene>
    <name evidence="1" type="ORF">HPB50_026345</name>
</gene>
<evidence type="ECO:0000313" key="2">
    <source>
        <dbReference type="Proteomes" id="UP000821845"/>
    </source>
</evidence>
<name>A0ACB7SZW1_HYAAI</name>
<keyword evidence="2" id="KW-1185">Reference proteome</keyword>
<evidence type="ECO:0000313" key="1">
    <source>
        <dbReference type="EMBL" id="KAH6940223.1"/>
    </source>
</evidence>
<sequence>MRNRVDGRWDVAAVAMLTTLLAVATHRTMGRFFVAYMEEFILSRQTASWPGFVILGCHRLAGLLVGMLHKRLSLFSIGLLGSFLAWSGITVSAFVPNIAWMSFTMGFVHGIGSGTTIQSHTVVVLHHFMKYRGVAAGIMYAANPVSALLFPAVLAGLHNAYGFRGTLLVYSAIIMHMSALSIILKEPPWASSVGKKTEMRLHGKQGERKVSAELSACHVRLMAQADEPAAAAFSMEKILHEADRRTLSSLKADTVEPQIDERVAQVTSFDDDGLGQACSEHTQERILLHQSSVKFRIANANNEYLSSQTSQESQLKTLAPSANIIRSCRGCSEQLHLIRVTEHHSQDVSRTSTAAKKTAVSISNECGTCAVVVSRSRLSTLSIERLRRVLRSTLPAEFSAASFTVAVLGSTLLDYVNTVHIFTMVDYARDKVVSHTHAVMALTYAALPELLGRLLIPLIADIGWVSRPFLTCGCAVSAGALFALTPEATQVMHLVMRGLSSVLMGALVTMKIVLVADYMGTEAVCVVSGVSGSFLVPGLLCNPFIFGECYSSFVVCMRINAFIVLSCRFALIRKHCINLLEVT</sequence>
<accession>A0ACB7SZW1</accession>
<dbReference type="EMBL" id="CM023482">
    <property type="protein sequence ID" value="KAH6940223.1"/>
    <property type="molecule type" value="Genomic_DNA"/>
</dbReference>
<protein>
    <submittedName>
        <fullName evidence="1">Uncharacterized protein</fullName>
    </submittedName>
</protein>
<dbReference type="Proteomes" id="UP000821845">
    <property type="component" value="Chromosome 2"/>
</dbReference>
<organism evidence="1 2">
    <name type="scientific">Hyalomma asiaticum</name>
    <name type="common">Tick</name>
    <dbReference type="NCBI Taxonomy" id="266040"/>
    <lineage>
        <taxon>Eukaryota</taxon>
        <taxon>Metazoa</taxon>
        <taxon>Ecdysozoa</taxon>
        <taxon>Arthropoda</taxon>
        <taxon>Chelicerata</taxon>
        <taxon>Arachnida</taxon>
        <taxon>Acari</taxon>
        <taxon>Parasitiformes</taxon>
        <taxon>Ixodida</taxon>
        <taxon>Ixodoidea</taxon>
        <taxon>Ixodidae</taxon>
        <taxon>Hyalomminae</taxon>
        <taxon>Hyalomma</taxon>
    </lineage>
</organism>